<keyword evidence="2" id="KW-1185">Reference proteome</keyword>
<organism evidence="1 2">
    <name type="scientific">Sistotremastrum niveocremeum HHB9708</name>
    <dbReference type="NCBI Taxonomy" id="1314777"/>
    <lineage>
        <taxon>Eukaryota</taxon>
        <taxon>Fungi</taxon>
        <taxon>Dikarya</taxon>
        <taxon>Basidiomycota</taxon>
        <taxon>Agaricomycotina</taxon>
        <taxon>Agaricomycetes</taxon>
        <taxon>Sistotremastrales</taxon>
        <taxon>Sistotremastraceae</taxon>
        <taxon>Sertulicium</taxon>
        <taxon>Sertulicium niveocremeum</taxon>
    </lineage>
</organism>
<dbReference type="EMBL" id="KV419398">
    <property type="protein sequence ID" value="KZS96650.1"/>
    <property type="molecule type" value="Genomic_DNA"/>
</dbReference>
<reference evidence="1 2" key="1">
    <citation type="journal article" date="2016" name="Mol. Biol. Evol.">
        <title>Comparative Genomics of Early-Diverging Mushroom-Forming Fungi Provides Insights into the Origins of Lignocellulose Decay Capabilities.</title>
        <authorList>
            <person name="Nagy L.G."/>
            <person name="Riley R."/>
            <person name="Tritt A."/>
            <person name="Adam C."/>
            <person name="Daum C."/>
            <person name="Floudas D."/>
            <person name="Sun H."/>
            <person name="Yadav J.S."/>
            <person name="Pangilinan J."/>
            <person name="Larsson K.H."/>
            <person name="Matsuura K."/>
            <person name="Barry K."/>
            <person name="Labutti K."/>
            <person name="Kuo R."/>
            <person name="Ohm R.A."/>
            <person name="Bhattacharya S.S."/>
            <person name="Shirouzu T."/>
            <person name="Yoshinaga Y."/>
            <person name="Martin F.M."/>
            <person name="Grigoriev I.V."/>
            <person name="Hibbett D.S."/>
        </authorList>
    </citation>
    <scope>NUCLEOTIDE SEQUENCE [LARGE SCALE GENOMIC DNA]</scope>
    <source>
        <strain evidence="1 2">HHB9708</strain>
    </source>
</reference>
<dbReference type="Proteomes" id="UP000076722">
    <property type="component" value="Unassembled WGS sequence"/>
</dbReference>
<proteinExistence type="predicted"/>
<sequence length="546" mass="63150">MEPTETPQPFDLEGSAILAPDGQRIPLSQIPTDFRKQPLKELSVCDARMSFKEDHEMFQFALIHPNSPGDAFNVTFTEGQRFMFAVRHDRESVDQPWLDTVLGFLLPKFDRCGRLAIFGSAKFIHALMESFTRISAPVLSRLDIDCGGEYNWYLEKCKCRKRCSHSASNRACPCQPYCQCWDSCTGGDGQILFRGIMPRLQMLHLRRVEFPWVYWKGAPRNLRPFSSLRYFEQKLTHTMLPRIQQLDRDEYFVLNCPRLNWFATFSPSLLTYIDWMKRLENLEEVCFVGMILTVPDSFKNEKLPWKRLQIASVTFDIKDRYNANPASKKYLVDPYACLYEILQAVPALQDLDLRYLGGSTNFRKITKREGLTNLQRLQMQDKTAPIVNFLLTYDFPQLRHLFVLHEKFPQVEVPSLQDPLSMRDALEAHLKEMPNLLSAKFGLFIDAATAIAFMNKAPQMIFAHFPSSSFDEKTIAELATDYVPPQRYTHISRKLVRIELGLIWFPLGQVPREISGAAKNLQEVREELVTGFHLYLNTTLSMKVTL</sequence>
<protein>
    <submittedName>
        <fullName evidence="1">Uncharacterized protein</fullName>
    </submittedName>
</protein>
<gene>
    <name evidence="1" type="ORF">SISNIDRAFT_282234</name>
</gene>
<evidence type="ECO:0000313" key="1">
    <source>
        <dbReference type="EMBL" id="KZS96650.1"/>
    </source>
</evidence>
<accession>A0A164Y7B5</accession>
<evidence type="ECO:0000313" key="2">
    <source>
        <dbReference type="Proteomes" id="UP000076722"/>
    </source>
</evidence>
<name>A0A164Y7B5_9AGAM</name>
<dbReference type="AlphaFoldDB" id="A0A164Y7B5"/>